<keyword evidence="4" id="KW-1185">Reference proteome</keyword>
<dbReference type="RefSeq" id="WP_380229350.1">
    <property type="nucleotide sequence ID" value="NZ_JBHSOF010000064.1"/>
</dbReference>
<evidence type="ECO:0008006" key="5">
    <source>
        <dbReference type="Google" id="ProtNLM"/>
    </source>
</evidence>
<evidence type="ECO:0000313" key="4">
    <source>
        <dbReference type="Proteomes" id="UP001595975"/>
    </source>
</evidence>
<protein>
    <recommendedName>
        <fullName evidence="5">LigA protein</fullName>
    </recommendedName>
</protein>
<organism evidence="3 4">
    <name type="scientific">Kitasatospora misakiensis</name>
    <dbReference type="NCBI Taxonomy" id="67330"/>
    <lineage>
        <taxon>Bacteria</taxon>
        <taxon>Bacillati</taxon>
        <taxon>Actinomycetota</taxon>
        <taxon>Actinomycetes</taxon>
        <taxon>Kitasatosporales</taxon>
        <taxon>Streptomycetaceae</taxon>
        <taxon>Kitasatospora</taxon>
    </lineage>
</organism>
<feature type="region of interest" description="Disordered" evidence="1">
    <location>
        <begin position="18"/>
        <end position="41"/>
    </location>
</feature>
<accession>A0ABW0XGW4</accession>
<reference evidence="4" key="1">
    <citation type="journal article" date="2019" name="Int. J. Syst. Evol. Microbiol.">
        <title>The Global Catalogue of Microorganisms (GCM) 10K type strain sequencing project: providing services to taxonomists for standard genome sequencing and annotation.</title>
        <authorList>
            <consortium name="The Broad Institute Genomics Platform"/>
            <consortium name="The Broad Institute Genome Sequencing Center for Infectious Disease"/>
            <person name="Wu L."/>
            <person name="Ma J."/>
        </authorList>
    </citation>
    <scope>NUCLEOTIDE SEQUENCE [LARGE SCALE GENOMIC DNA]</scope>
    <source>
        <strain evidence="4">CGMCC 4.1437</strain>
    </source>
</reference>
<gene>
    <name evidence="3" type="ORF">ACFP3U_32550</name>
</gene>
<sequence>MSVPDSFEDDLLHAITRTGEGFRQDGRDGPRGLAVGGRARGRRRWRRRSAAAAVGGAAALALVGTGAAYLTDGSPAGSRPVPAASGAPDGGSGASTASPSATPSASPSAGPAVIGGEEVLATFRGLLPKGQVTEAVGQGTDAAAGPPRAFLVLDDGKGRAAVTISFGRLAADDPRSAANDCPDKKHVRFDACTSTVLPDGGRLTVLQGYEYPDGRADTKRWSATLTGKDGRRIELSEWNAPAEKGKPVSRPTPPLMAEQLRAVITDTAWDRLIAALPVPAPPTPPDTPRPTANEYSQEEILAIAAELLPAGLKETETGGQPGFADFVVNDGKGKSLVQINVQDWRGSGDGGIFGGAATQPDGTRVVVRKTPGKLVMWTVDTLRPDGLRVVVSAFNSGSQVTAGTRTAPALTTEQLMKIALGPQWKLKK</sequence>
<feature type="region of interest" description="Disordered" evidence="1">
    <location>
        <begin position="73"/>
        <end position="112"/>
    </location>
</feature>
<evidence type="ECO:0000256" key="2">
    <source>
        <dbReference type="SAM" id="Phobius"/>
    </source>
</evidence>
<feature type="compositionally biased region" description="Low complexity" evidence="1">
    <location>
        <begin position="94"/>
        <end position="112"/>
    </location>
</feature>
<dbReference type="EMBL" id="JBHSOF010000064">
    <property type="protein sequence ID" value="MFC5667681.1"/>
    <property type="molecule type" value="Genomic_DNA"/>
</dbReference>
<keyword evidence="2" id="KW-0812">Transmembrane</keyword>
<keyword evidence="2" id="KW-1133">Transmembrane helix</keyword>
<feature type="compositionally biased region" description="Basic and acidic residues" evidence="1">
    <location>
        <begin position="20"/>
        <end position="30"/>
    </location>
</feature>
<comment type="caution">
    <text evidence="3">The sequence shown here is derived from an EMBL/GenBank/DDBJ whole genome shotgun (WGS) entry which is preliminary data.</text>
</comment>
<dbReference type="Proteomes" id="UP001595975">
    <property type="component" value="Unassembled WGS sequence"/>
</dbReference>
<feature type="transmembrane region" description="Helical" evidence="2">
    <location>
        <begin position="50"/>
        <end position="70"/>
    </location>
</feature>
<name>A0ABW0XGW4_9ACTN</name>
<evidence type="ECO:0000256" key="1">
    <source>
        <dbReference type="SAM" id="MobiDB-lite"/>
    </source>
</evidence>
<keyword evidence="2" id="KW-0472">Membrane</keyword>
<evidence type="ECO:0000313" key="3">
    <source>
        <dbReference type="EMBL" id="MFC5667681.1"/>
    </source>
</evidence>
<proteinExistence type="predicted"/>